<evidence type="ECO:0000259" key="7">
    <source>
        <dbReference type="Pfam" id="PF08281"/>
    </source>
</evidence>
<name>A0ABU3GWG3_9SPHI</name>
<comment type="similarity">
    <text evidence="1">Belongs to the sigma-70 factor family. ECF subfamily.</text>
</comment>
<evidence type="ECO:0000256" key="1">
    <source>
        <dbReference type="ARBA" id="ARBA00010641"/>
    </source>
</evidence>
<keyword evidence="5" id="KW-0804">Transcription</keyword>
<dbReference type="Gene3D" id="1.10.1740.10">
    <property type="match status" value="1"/>
</dbReference>
<gene>
    <name evidence="8" type="ORF">QE417_003077</name>
</gene>
<evidence type="ECO:0000256" key="4">
    <source>
        <dbReference type="ARBA" id="ARBA00023125"/>
    </source>
</evidence>
<dbReference type="CDD" id="cd06171">
    <property type="entry name" value="Sigma70_r4"/>
    <property type="match status" value="1"/>
</dbReference>
<organism evidence="8 9">
    <name type="scientific">Mucilaginibacter terrae</name>
    <dbReference type="NCBI Taxonomy" id="1955052"/>
    <lineage>
        <taxon>Bacteria</taxon>
        <taxon>Pseudomonadati</taxon>
        <taxon>Bacteroidota</taxon>
        <taxon>Sphingobacteriia</taxon>
        <taxon>Sphingobacteriales</taxon>
        <taxon>Sphingobacteriaceae</taxon>
        <taxon>Mucilaginibacter</taxon>
    </lineage>
</organism>
<dbReference type="InterPro" id="IPR036388">
    <property type="entry name" value="WH-like_DNA-bd_sf"/>
</dbReference>
<evidence type="ECO:0000313" key="8">
    <source>
        <dbReference type="EMBL" id="MDT3404005.1"/>
    </source>
</evidence>
<evidence type="ECO:0000256" key="5">
    <source>
        <dbReference type="ARBA" id="ARBA00023163"/>
    </source>
</evidence>
<reference evidence="9" key="1">
    <citation type="submission" date="2023-07" db="EMBL/GenBank/DDBJ databases">
        <title>Functional and genomic diversity of the sorghum phyllosphere microbiome.</title>
        <authorList>
            <person name="Shade A."/>
        </authorList>
    </citation>
    <scope>NUCLEOTIDE SEQUENCE [LARGE SCALE GENOMIC DNA]</scope>
    <source>
        <strain evidence="9">SORGH_AS_0422</strain>
    </source>
</reference>
<dbReference type="Gene3D" id="1.10.10.10">
    <property type="entry name" value="Winged helix-like DNA-binding domain superfamily/Winged helix DNA-binding domain"/>
    <property type="match status" value="1"/>
</dbReference>
<evidence type="ECO:0000256" key="3">
    <source>
        <dbReference type="ARBA" id="ARBA00023082"/>
    </source>
</evidence>
<evidence type="ECO:0000313" key="9">
    <source>
        <dbReference type="Proteomes" id="UP001258315"/>
    </source>
</evidence>
<comment type="caution">
    <text evidence="8">The sequence shown here is derived from an EMBL/GenBank/DDBJ whole genome shotgun (WGS) entry which is preliminary data.</text>
</comment>
<dbReference type="Proteomes" id="UP001258315">
    <property type="component" value="Unassembled WGS sequence"/>
</dbReference>
<proteinExistence type="inferred from homology"/>
<dbReference type="SUPFAM" id="SSF88659">
    <property type="entry name" value="Sigma3 and sigma4 domains of RNA polymerase sigma factors"/>
    <property type="match status" value="1"/>
</dbReference>
<dbReference type="EMBL" id="JAVLVU010000001">
    <property type="protein sequence ID" value="MDT3404005.1"/>
    <property type="molecule type" value="Genomic_DNA"/>
</dbReference>
<protein>
    <submittedName>
        <fullName evidence="8">RNA polymerase sigma factor (Sigma-70 family)</fullName>
    </submittedName>
</protein>
<dbReference type="InterPro" id="IPR013324">
    <property type="entry name" value="RNA_pol_sigma_r3/r4-like"/>
</dbReference>
<feature type="domain" description="RNA polymerase sigma factor 70 region 4 type 2" evidence="7">
    <location>
        <begin position="138"/>
        <end position="179"/>
    </location>
</feature>
<keyword evidence="9" id="KW-1185">Reference proteome</keyword>
<dbReference type="PANTHER" id="PTHR43133:SF8">
    <property type="entry name" value="RNA POLYMERASE SIGMA FACTOR HI_1459-RELATED"/>
    <property type="match status" value="1"/>
</dbReference>
<dbReference type="PANTHER" id="PTHR43133">
    <property type="entry name" value="RNA POLYMERASE ECF-TYPE SIGMA FACTO"/>
    <property type="match status" value="1"/>
</dbReference>
<dbReference type="SUPFAM" id="SSF88946">
    <property type="entry name" value="Sigma2 domain of RNA polymerase sigma factors"/>
    <property type="match status" value="1"/>
</dbReference>
<dbReference type="InterPro" id="IPR013325">
    <property type="entry name" value="RNA_pol_sigma_r2"/>
</dbReference>
<dbReference type="InterPro" id="IPR039425">
    <property type="entry name" value="RNA_pol_sigma-70-like"/>
</dbReference>
<accession>A0ABU3GWG3</accession>
<keyword evidence="4" id="KW-0238">DNA-binding</keyword>
<dbReference type="Pfam" id="PF04542">
    <property type="entry name" value="Sigma70_r2"/>
    <property type="match status" value="1"/>
</dbReference>
<keyword evidence="2" id="KW-0805">Transcription regulation</keyword>
<keyword evidence="3" id="KW-0731">Sigma factor</keyword>
<dbReference type="NCBIfam" id="TIGR02937">
    <property type="entry name" value="sigma70-ECF"/>
    <property type="match status" value="1"/>
</dbReference>
<feature type="domain" description="RNA polymerase sigma-70 region 2" evidence="6">
    <location>
        <begin position="31"/>
        <end position="95"/>
    </location>
</feature>
<dbReference type="Pfam" id="PF08281">
    <property type="entry name" value="Sigma70_r4_2"/>
    <property type="match status" value="1"/>
</dbReference>
<evidence type="ECO:0000259" key="6">
    <source>
        <dbReference type="Pfam" id="PF04542"/>
    </source>
</evidence>
<dbReference type="InterPro" id="IPR013249">
    <property type="entry name" value="RNA_pol_sigma70_r4_t2"/>
</dbReference>
<dbReference type="InterPro" id="IPR007627">
    <property type="entry name" value="RNA_pol_sigma70_r2"/>
</dbReference>
<evidence type="ECO:0000256" key="2">
    <source>
        <dbReference type="ARBA" id="ARBA00023015"/>
    </source>
</evidence>
<sequence length="204" mass="23719">MVDESSASIKHTKLVTALMSQDKNSFTLQAIKDYGKGLLSFIRRRVKSDADAEDILQDVWYQLSSVVNAAPIEQTGAWLYRVARNKITDKYRKHTEWLLNDLSPDDTENEDDALDLGAIMLSKNATPETEYLRNIFWEELFAALDELPPEQRQVFIWHELEDKSFDDMATETGVNLQTLVSRKRYAVLHLRKRLKQLYDDMNNF</sequence>
<dbReference type="InterPro" id="IPR014284">
    <property type="entry name" value="RNA_pol_sigma-70_dom"/>
</dbReference>